<dbReference type="EMBL" id="HE616742">
    <property type="protein sequence ID" value="CCE89591.1"/>
    <property type="molecule type" value="Genomic_DNA"/>
</dbReference>
<dbReference type="AlphaFoldDB" id="G8ZLU7"/>
<reference evidence="1 2" key="1">
    <citation type="journal article" date="2011" name="Proc. Natl. Acad. Sci. U.S.A.">
        <title>Evolutionary erosion of yeast sex chromosomes by mating-type switching accidents.</title>
        <authorList>
            <person name="Gordon J.L."/>
            <person name="Armisen D."/>
            <person name="Proux-Wera E."/>
            <person name="Oheigeartaigh S.S."/>
            <person name="Byrne K.P."/>
            <person name="Wolfe K.H."/>
        </authorList>
    </citation>
    <scope>NUCLEOTIDE SEQUENCE [LARGE SCALE GENOMIC DNA]</scope>
    <source>
        <strain evidence="2">ATCC 10662 / CBS 1146 / NBRC 0425 / NCYC 2629 / NRRL Y-866</strain>
    </source>
</reference>
<accession>G8ZLU7</accession>
<dbReference type="Proteomes" id="UP000005627">
    <property type="component" value="Chromosome 1"/>
</dbReference>
<dbReference type="HOGENOM" id="CLU_060779_0_0_1"/>
<dbReference type="RefSeq" id="XP_003678802.1">
    <property type="nucleotide sequence ID" value="XM_003678754.1"/>
</dbReference>
<organism evidence="1 2">
    <name type="scientific">Torulaspora delbrueckii</name>
    <name type="common">Yeast</name>
    <name type="synonym">Candida colliculosa</name>
    <dbReference type="NCBI Taxonomy" id="4950"/>
    <lineage>
        <taxon>Eukaryota</taxon>
        <taxon>Fungi</taxon>
        <taxon>Dikarya</taxon>
        <taxon>Ascomycota</taxon>
        <taxon>Saccharomycotina</taxon>
        <taxon>Saccharomycetes</taxon>
        <taxon>Saccharomycetales</taxon>
        <taxon>Saccharomycetaceae</taxon>
        <taxon>Torulaspora</taxon>
    </lineage>
</organism>
<dbReference type="eggNOG" id="ENOG502QQMN">
    <property type="taxonomic scope" value="Eukaryota"/>
</dbReference>
<dbReference type="OrthoDB" id="5582146at2759"/>
<sequence>MTRDELPDLFTCLEFCLSVQKNLLYFYEQESQEANEIDIERRVNALKSTIEHNFSESAVVCRVTKQILPIEPGNSDQLEIHIIPKIDSLDRDQQNLLVKNMNGNPHRIYIGMIAWKSISHNNVARDLDTRDTLSSSVKLRDWLKHRFWLSFSERPEPIPPSPMQSKSQVENYLSIDGHVTCKPAIRRYILDIMVHLRMHRMLDITKGGGVHTGSLEDVVQLAKLLSYKKYNKNFVIPEHVKLACQWYFPLHLELVRDSSMDVSVLYGSKPEMVDGFLDKIAQLKLAQSSMAHNPLFLEALIVRDVLKRVVPPA</sequence>
<name>G8ZLU7_TORDE</name>
<protein>
    <recommendedName>
        <fullName evidence="3">Maintenance of telomere capping protein 2</fullName>
    </recommendedName>
</protein>
<gene>
    <name evidence="1" type="primary">TDEL0A02590</name>
    <name evidence="1" type="ORF">TDEL_0A02590</name>
</gene>
<dbReference type="FunCoup" id="G8ZLU7">
    <property type="interactions" value="127"/>
</dbReference>
<evidence type="ECO:0000313" key="2">
    <source>
        <dbReference type="Proteomes" id="UP000005627"/>
    </source>
</evidence>
<evidence type="ECO:0008006" key="3">
    <source>
        <dbReference type="Google" id="ProtNLM"/>
    </source>
</evidence>
<dbReference type="InParanoid" id="G8ZLU7"/>
<dbReference type="STRING" id="1076872.G8ZLU7"/>
<dbReference type="GeneID" id="11502786"/>
<evidence type="ECO:0000313" key="1">
    <source>
        <dbReference type="EMBL" id="CCE89591.1"/>
    </source>
</evidence>
<keyword evidence="2" id="KW-1185">Reference proteome</keyword>
<dbReference type="KEGG" id="tdl:TDEL_0A02590"/>
<proteinExistence type="predicted"/>